<keyword evidence="3" id="KW-1185">Reference proteome</keyword>
<evidence type="ECO:0000313" key="3">
    <source>
        <dbReference type="Proteomes" id="UP001596977"/>
    </source>
</evidence>
<gene>
    <name evidence="2" type="ORF">ACFQ1E_13085</name>
</gene>
<evidence type="ECO:0000313" key="2">
    <source>
        <dbReference type="EMBL" id="MFD0947277.1"/>
    </source>
</evidence>
<dbReference type="PROSITE" id="PS51257">
    <property type="entry name" value="PROKAR_LIPOPROTEIN"/>
    <property type="match status" value="1"/>
</dbReference>
<dbReference type="RefSeq" id="WP_264944968.1">
    <property type="nucleotide sequence ID" value="NZ_JAPDRA010000006.1"/>
</dbReference>
<name>A0ABW3H7X2_9SPHN</name>
<evidence type="ECO:0000256" key="1">
    <source>
        <dbReference type="SAM" id="SignalP"/>
    </source>
</evidence>
<keyword evidence="1" id="KW-0732">Signal</keyword>
<feature type="chain" id="PRO_5045064075" description="Lipoprotein" evidence="1">
    <location>
        <begin position="17"/>
        <end position="249"/>
    </location>
</feature>
<organism evidence="2 3">
    <name type="scientific">Sphingomonas canadensis</name>
    <dbReference type="NCBI Taxonomy" id="1219257"/>
    <lineage>
        <taxon>Bacteria</taxon>
        <taxon>Pseudomonadati</taxon>
        <taxon>Pseudomonadota</taxon>
        <taxon>Alphaproteobacteria</taxon>
        <taxon>Sphingomonadales</taxon>
        <taxon>Sphingomonadaceae</taxon>
        <taxon>Sphingomonas</taxon>
    </lineage>
</organism>
<reference evidence="3" key="1">
    <citation type="journal article" date="2019" name="Int. J. Syst. Evol. Microbiol.">
        <title>The Global Catalogue of Microorganisms (GCM) 10K type strain sequencing project: providing services to taxonomists for standard genome sequencing and annotation.</title>
        <authorList>
            <consortium name="The Broad Institute Genomics Platform"/>
            <consortium name="The Broad Institute Genome Sequencing Center for Infectious Disease"/>
            <person name="Wu L."/>
            <person name="Ma J."/>
        </authorList>
    </citation>
    <scope>NUCLEOTIDE SEQUENCE [LARGE SCALE GENOMIC DNA]</scope>
    <source>
        <strain evidence="3">CCUG 62982</strain>
    </source>
</reference>
<dbReference type="Proteomes" id="UP001596977">
    <property type="component" value="Unassembled WGS sequence"/>
</dbReference>
<evidence type="ECO:0008006" key="4">
    <source>
        <dbReference type="Google" id="ProtNLM"/>
    </source>
</evidence>
<feature type="signal peptide" evidence="1">
    <location>
        <begin position="1"/>
        <end position="16"/>
    </location>
</feature>
<comment type="caution">
    <text evidence="2">The sequence shown here is derived from an EMBL/GenBank/DDBJ whole genome shotgun (WGS) entry which is preliminary data.</text>
</comment>
<dbReference type="EMBL" id="JBHTJG010000006">
    <property type="protein sequence ID" value="MFD0947277.1"/>
    <property type="molecule type" value="Genomic_DNA"/>
</dbReference>
<protein>
    <recommendedName>
        <fullName evidence="4">Lipoprotein</fullName>
    </recommendedName>
</protein>
<sequence>MVRFRVCAVATLLALAGCGGNPPGGGNATQPSNAAAAESGGAVKTASAAQLGQAFAAVFGKSSPVVRVVDGSKQTTKAAQLLLVDGRAILLTTMEIADGCHACAGALGVYYLEPQGDGYRVTARYPEAISGDGWGAAPQWSLAPEFADGLIIKTEGGYMGQGYSCEGAALYRLGPKGPEAIAEIALGSSNEGAVGEDSPEAKTLSGAIAGIERNRGFTVRVTGSETFTESYVYRDGKFIRPSGESRIQC</sequence>
<accession>A0ABW3H7X2</accession>
<proteinExistence type="predicted"/>